<reference evidence="1 2" key="1">
    <citation type="submission" date="2020-10" db="EMBL/GenBank/DDBJ databases">
        <title>Connecting structure to function with the recovery of over 1000 high-quality activated sludge metagenome-assembled genomes encoding full-length rRNA genes using long-read sequencing.</title>
        <authorList>
            <person name="Singleton C.M."/>
            <person name="Petriglieri F."/>
            <person name="Kristensen J.M."/>
            <person name="Kirkegaard R.H."/>
            <person name="Michaelsen T.Y."/>
            <person name="Andersen M.H."/>
            <person name="Karst S.M."/>
            <person name="Dueholm M.S."/>
            <person name="Nielsen P.H."/>
            <person name="Albertsen M."/>
        </authorList>
    </citation>
    <scope>NUCLEOTIDE SEQUENCE [LARGE SCALE GENOMIC DNA]</scope>
    <source>
        <strain evidence="1">Lyne_18-Q3-R50-59_MAXAC.006</strain>
    </source>
</reference>
<organism evidence="1 2">
    <name type="scientific">Candidatus Neomicrothrix subdominans</name>
    <dbReference type="NCBI Taxonomy" id="2954438"/>
    <lineage>
        <taxon>Bacteria</taxon>
        <taxon>Bacillati</taxon>
        <taxon>Actinomycetota</taxon>
        <taxon>Acidimicrobiia</taxon>
        <taxon>Acidimicrobiales</taxon>
        <taxon>Microthrixaceae</taxon>
        <taxon>Candidatus Neomicrothrix</taxon>
    </lineage>
</organism>
<gene>
    <name evidence="1" type="ORF">IPN02_19535</name>
</gene>
<dbReference type="AlphaFoldDB" id="A0A936NG20"/>
<protein>
    <submittedName>
        <fullName evidence="1">Uncharacterized protein</fullName>
    </submittedName>
</protein>
<evidence type="ECO:0000313" key="1">
    <source>
        <dbReference type="EMBL" id="MBK9298974.1"/>
    </source>
</evidence>
<accession>A0A936NG20</accession>
<evidence type="ECO:0000313" key="2">
    <source>
        <dbReference type="Proteomes" id="UP000727993"/>
    </source>
</evidence>
<name>A0A936NG20_9ACTN</name>
<dbReference type="Proteomes" id="UP000727993">
    <property type="component" value="Unassembled WGS sequence"/>
</dbReference>
<sequence length="121" mass="13162">MRNVRPEEAKAIIFAQHFADTGGHPKSYAYDSLVDEYGSESAQVMLSAAQVMLAGNVYGIPLSAFQSRLRNMPFPDSSLPYELGMLAVGPAILPIASIHGALRGLIGRPNERFDREPETIS</sequence>
<dbReference type="EMBL" id="JADJZA010000011">
    <property type="protein sequence ID" value="MBK9298974.1"/>
    <property type="molecule type" value="Genomic_DNA"/>
</dbReference>
<comment type="caution">
    <text evidence="1">The sequence shown here is derived from an EMBL/GenBank/DDBJ whole genome shotgun (WGS) entry which is preliminary data.</text>
</comment>
<proteinExistence type="predicted"/>